<dbReference type="Proteomes" id="UP000286561">
    <property type="component" value="Unassembled WGS sequence"/>
</dbReference>
<dbReference type="GeneID" id="75047543"/>
<dbReference type="InterPro" id="IPR000524">
    <property type="entry name" value="Tscrpt_reg_HTH_GntR"/>
</dbReference>
<dbReference type="SMART" id="SM00895">
    <property type="entry name" value="FCD"/>
    <property type="match status" value="1"/>
</dbReference>
<dbReference type="Proteomes" id="UP000262524">
    <property type="component" value="Unassembled WGS sequence"/>
</dbReference>
<dbReference type="SUPFAM" id="SSF46785">
    <property type="entry name" value="Winged helix' DNA-binding domain"/>
    <property type="match status" value="1"/>
</dbReference>
<keyword evidence="2" id="KW-0238">DNA-binding</keyword>
<accession>A0A173REW2</accession>
<proteinExistence type="predicted"/>
<dbReference type="AlphaFoldDB" id="A0A173REW2"/>
<dbReference type="EMBL" id="QRQO01000051">
    <property type="protein sequence ID" value="RHN09845.1"/>
    <property type="molecule type" value="Genomic_DNA"/>
</dbReference>
<organism evidence="6 12">
    <name type="scientific">Anaerobutyricum hallii</name>
    <dbReference type="NCBI Taxonomy" id="39488"/>
    <lineage>
        <taxon>Bacteria</taxon>
        <taxon>Bacillati</taxon>
        <taxon>Bacillota</taxon>
        <taxon>Clostridia</taxon>
        <taxon>Lachnospirales</taxon>
        <taxon>Lachnospiraceae</taxon>
        <taxon>Anaerobutyricum</taxon>
    </lineage>
</organism>
<dbReference type="PROSITE" id="PS50949">
    <property type="entry name" value="HTH_GNTR"/>
    <property type="match status" value="1"/>
</dbReference>
<evidence type="ECO:0000313" key="15">
    <source>
        <dbReference type="Proteomes" id="UP000283700"/>
    </source>
</evidence>
<evidence type="ECO:0000259" key="5">
    <source>
        <dbReference type="PROSITE" id="PS50949"/>
    </source>
</evidence>
<evidence type="ECO:0000256" key="1">
    <source>
        <dbReference type="ARBA" id="ARBA00023015"/>
    </source>
</evidence>
<dbReference type="Proteomes" id="UP000095390">
    <property type="component" value="Unassembled WGS sequence"/>
</dbReference>
<evidence type="ECO:0000313" key="16">
    <source>
        <dbReference type="Proteomes" id="UP000284621"/>
    </source>
</evidence>
<dbReference type="Gene3D" id="1.20.120.530">
    <property type="entry name" value="GntR ligand-binding domain-like"/>
    <property type="match status" value="1"/>
</dbReference>
<evidence type="ECO:0000313" key="12">
    <source>
        <dbReference type="Proteomes" id="UP000095390"/>
    </source>
</evidence>
<sequence length="231" mass="26644">MKIGKRPARILLYEQVVEDLCLLIDRGDFEPGDQLPSERELIEKLNVSRNVLREAFHVLESRGVIVSHQGKGRFLRESPISGKEKRYDSLSKNLECYSMIEAYEVRQALEEKAVELIIKNASEKDIDELEEALQHLRKKYEETGRTSGEFELHRLYAAKTGSTFMTQTLEIVLNAIFDMMYGKFTDVLDATSAEAELESHGMIIQAIRERDVEKARKLMDEHLITSMNMFQ</sequence>
<dbReference type="EMBL" id="QSEP01000042">
    <property type="protein sequence ID" value="RGZ82698.1"/>
    <property type="molecule type" value="Genomic_DNA"/>
</dbReference>
<evidence type="ECO:0000313" key="11">
    <source>
        <dbReference type="EMBL" id="RHN09845.1"/>
    </source>
</evidence>
<dbReference type="GO" id="GO:0003677">
    <property type="term" value="F:DNA binding"/>
    <property type="evidence" value="ECO:0007669"/>
    <property type="project" value="UniProtKB-KW"/>
</dbReference>
<evidence type="ECO:0000256" key="3">
    <source>
        <dbReference type="ARBA" id="ARBA00023163"/>
    </source>
</evidence>
<feature type="coiled-coil region" evidence="4">
    <location>
        <begin position="119"/>
        <end position="146"/>
    </location>
</feature>
<dbReference type="InterPro" id="IPR036390">
    <property type="entry name" value="WH_DNA-bd_sf"/>
</dbReference>
<feature type="domain" description="HTH gntR-type" evidence="5">
    <location>
        <begin position="10"/>
        <end position="78"/>
    </location>
</feature>
<reference evidence="6 12" key="1">
    <citation type="submission" date="2015-09" db="EMBL/GenBank/DDBJ databases">
        <authorList>
            <consortium name="Pathogen Informatics"/>
        </authorList>
    </citation>
    <scope>NUCLEOTIDE SEQUENCE [LARGE SCALE GENOMIC DNA]</scope>
    <source>
        <strain evidence="6 12">2789STDY5834966</strain>
    </source>
</reference>
<evidence type="ECO:0000313" key="14">
    <source>
        <dbReference type="Proteomes" id="UP000283497"/>
    </source>
</evidence>
<dbReference type="Proteomes" id="UP000283700">
    <property type="component" value="Unassembled WGS sequence"/>
</dbReference>
<keyword evidence="6" id="KW-0670">Pyruvate</keyword>
<evidence type="ECO:0000256" key="2">
    <source>
        <dbReference type="ARBA" id="ARBA00023125"/>
    </source>
</evidence>
<dbReference type="SUPFAM" id="SSF48008">
    <property type="entry name" value="GntR ligand-binding domain-like"/>
    <property type="match status" value="1"/>
</dbReference>
<name>A0A173REW2_9FIRM</name>
<dbReference type="Pfam" id="PF07729">
    <property type="entry name" value="FCD"/>
    <property type="match status" value="1"/>
</dbReference>
<dbReference type="InterPro" id="IPR011711">
    <property type="entry name" value="GntR_C"/>
</dbReference>
<dbReference type="EMBL" id="QSID01000001">
    <property type="protein sequence ID" value="RHC68118.1"/>
    <property type="molecule type" value="Genomic_DNA"/>
</dbReference>
<dbReference type="PANTHER" id="PTHR43537">
    <property type="entry name" value="TRANSCRIPTIONAL REGULATOR, GNTR FAMILY"/>
    <property type="match status" value="1"/>
</dbReference>
<gene>
    <name evidence="6" type="primary">pdhR</name>
    <name evidence="10" type="ORF">DW068_14680</name>
    <name evidence="9" type="ORF">DW833_00975</name>
    <name evidence="8" type="ORF">DW972_08000</name>
    <name evidence="11" type="ORF">DWZ29_13655</name>
    <name evidence="7" type="ORF">DXD91_13310</name>
    <name evidence="6" type="ORF">ERS852578_00083</name>
</gene>
<dbReference type="Pfam" id="PF00392">
    <property type="entry name" value="GntR"/>
    <property type="match status" value="1"/>
</dbReference>
<keyword evidence="16" id="KW-1185">Reference proteome</keyword>
<dbReference type="InterPro" id="IPR008920">
    <property type="entry name" value="TF_FadR/GntR_C"/>
</dbReference>
<dbReference type="EMBL" id="QSOE01000125">
    <property type="protein sequence ID" value="RGI80522.1"/>
    <property type="molecule type" value="Genomic_DNA"/>
</dbReference>
<dbReference type="EMBL" id="QRNJ01000078">
    <property type="protein sequence ID" value="RHK34377.1"/>
    <property type="molecule type" value="Genomic_DNA"/>
</dbReference>
<dbReference type="EMBL" id="CYYC01000001">
    <property type="protein sequence ID" value="CUM76453.1"/>
    <property type="molecule type" value="Genomic_DNA"/>
</dbReference>
<dbReference type="CDD" id="cd07377">
    <property type="entry name" value="WHTH_GntR"/>
    <property type="match status" value="1"/>
</dbReference>
<evidence type="ECO:0000313" key="17">
    <source>
        <dbReference type="Proteomes" id="UP000286561"/>
    </source>
</evidence>
<evidence type="ECO:0000313" key="7">
    <source>
        <dbReference type="EMBL" id="RGI80522.1"/>
    </source>
</evidence>
<reference evidence="13 14" key="2">
    <citation type="submission" date="2018-08" db="EMBL/GenBank/DDBJ databases">
        <title>A genome reference for cultivated species of the human gut microbiota.</title>
        <authorList>
            <person name="Zou Y."/>
            <person name="Xue W."/>
            <person name="Luo G."/>
        </authorList>
    </citation>
    <scope>NUCLEOTIDE SEQUENCE [LARGE SCALE GENOMIC DNA]</scope>
    <source>
        <strain evidence="11 15">AF31-17AC</strain>
        <strain evidence="10 14">AF45-14BH</strain>
        <strain evidence="9 16">AM34-3LB</strain>
        <strain evidence="8 17">AM48-23BH</strain>
        <strain evidence="7 13">TM10-1AC</strain>
    </source>
</reference>
<keyword evidence="1" id="KW-0805">Transcription regulation</keyword>
<dbReference type="GO" id="GO:0003700">
    <property type="term" value="F:DNA-binding transcription factor activity"/>
    <property type="evidence" value="ECO:0007669"/>
    <property type="project" value="InterPro"/>
</dbReference>
<dbReference type="Gene3D" id="1.10.10.10">
    <property type="entry name" value="Winged helix-like DNA-binding domain superfamily/Winged helix DNA-binding domain"/>
    <property type="match status" value="1"/>
</dbReference>
<evidence type="ECO:0000313" key="10">
    <source>
        <dbReference type="EMBL" id="RHK34377.1"/>
    </source>
</evidence>
<keyword evidence="4" id="KW-0175">Coiled coil</keyword>
<evidence type="ECO:0000313" key="8">
    <source>
        <dbReference type="EMBL" id="RGZ82698.1"/>
    </source>
</evidence>
<evidence type="ECO:0000313" key="9">
    <source>
        <dbReference type="EMBL" id="RHC68118.1"/>
    </source>
</evidence>
<dbReference type="InterPro" id="IPR036388">
    <property type="entry name" value="WH-like_DNA-bd_sf"/>
</dbReference>
<dbReference type="Proteomes" id="UP000284621">
    <property type="component" value="Unassembled WGS sequence"/>
</dbReference>
<dbReference type="SMART" id="SM00345">
    <property type="entry name" value="HTH_GNTR"/>
    <property type="match status" value="1"/>
</dbReference>
<dbReference type="Proteomes" id="UP000283497">
    <property type="component" value="Unassembled WGS sequence"/>
</dbReference>
<dbReference type="OrthoDB" id="1972820at2"/>
<dbReference type="RefSeq" id="WP_005344647.1">
    <property type="nucleotide sequence ID" value="NZ_CABJFJ010000001.1"/>
</dbReference>
<evidence type="ECO:0000313" key="6">
    <source>
        <dbReference type="EMBL" id="CUM76453.1"/>
    </source>
</evidence>
<evidence type="ECO:0000256" key="4">
    <source>
        <dbReference type="SAM" id="Coils"/>
    </source>
</evidence>
<protein>
    <submittedName>
        <fullName evidence="7">FadR family transcriptional regulator</fullName>
    </submittedName>
    <submittedName>
        <fullName evidence="6">Pyruvate dehydrogenase complex repressor</fullName>
    </submittedName>
</protein>
<keyword evidence="3" id="KW-0804">Transcription</keyword>
<dbReference type="PRINTS" id="PR00035">
    <property type="entry name" value="HTHGNTR"/>
</dbReference>
<evidence type="ECO:0000313" key="13">
    <source>
        <dbReference type="Proteomes" id="UP000262524"/>
    </source>
</evidence>
<dbReference type="PANTHER" id="PTHR43537:SF5">
    <property type="entry name" value="UXU OPERON TRANSCRIPTIONAL REGULATOR"/>
    <property type="match status" value="1"/>
</dbReference>